<feature type="compositionally biased region" description="Acidic residues" evidence="1">
    <location>
        <begin position="352"/>
        <end position="365"/>
    </location>
</feature>
<dbReference type="GO" id="GO:0007339">
    <property type="term" value="P:binding of sperm to zona pellucida"/>
    <property type="evidence" value="ECO:0007669"/>
    <property type="project" value="TreeGrafter"/>
</dbReference>
<feature type="region of interest" description="Disordered" evidence="1">
    <location>
        <begin position="296"/>
        <end position="315"/>
    </location>
</feature>
<dbReference type="GO" id="GO:0031012">
    <property type="term" value="C:extracellular matrix"/>
    <property type="evidence" value="ECO:0007669"/>
    <property type="project" value="TreeGrafter"/>
</dbReference>
<evidence type="ECO:0000313" key="3">
    <source>
        <dbReference type="Proteomes" id="UP000005226"/>
    </source>
</evidence>
<accession>A0A3B5KEN8</accession>
<evidence type="ECO:0008006" key="4">
    <source>
        <dbReference type="Google" id="ProtNLM"/>
    </source>
</evidence>
<dbReference type="GeneTree" id="ENSGT00940000176015"/>
<dbReference type="PANTHER" id="PTHR11576">
    <property type="entry name" value="ZONA PELLUCIDA SPERM-BINDING PROTEIN 3"/>
    <property type="match status" value="1"/>
</dbReference>
<dbReference type="Proteomes" id="UP000005226">
    <property type="component" value="Chromosome 2"/>
</dbReference>
<dbReference type="AlphaFoldDB" id="A0A3B5KEN8"/>
<organism evidence="2 3">
    <name type="scientific">Takifugu rubripes</name>
    <name type="common">Japanese pufferfish</name>
    <name type="synonym">Fugu rubripes</name>
    <dbReference type="NCBI Taxonomy" id="31033"/>
    <lineage>
        <taxon>Eukaryota</taxon>
        <taxon>Metazoa</taxon>
        <taxon>Chordata</taxon>
        <taxon>Craniata</taxon>
        <taxon>Vertebrata</taxon>
        <taxon>Euteleostomi</taxon>
        <taxon>Actinopterygii</taxon>
        <taxon>Neopterygii</taxon>
        <taxon>Teleostei</taxon>
        <taxon>Neoteleostei</taxon>
        <taxon>Acanthomorphata</taxon>
        <taxon>Eupercaria</taxon>
        <taxon>Tetraodontiformes</taxon>
        <taxon>Tetradontoidea</taxon>
        <taxon>Tetraodontidae</taxon>
        <taxon>Takifugu</taxon>
    </lineage>
</organism>
<evidence type="ECO:0000313" key="2">
    <source>
        <dbReference type="Ensembl" id="ENSTRUP00000053841.2"/>
    </source>
</evidence>
<name>A0A3B5KEN8_TAKRU</name>
<dbReference type="GO" id="GO:0032190">
    <property type="term" value="F:acrosin binding"/>
    <property type="evidence" value="ECO:0007669"/>
    <property type="project" value="TreeGrafter"/>
</dbReference>
<feature type="region of interest" description="Disordered" evidence="1">
    <location>
        <begin position="345"/>
        <end position="365"/>
    </location>
</feature>
<reference evidence="2" key="3">
    <citation type="submission" date="2025-09" db="UniProtKB">
        <authorList>
            <consortium name="Ensembl"/>
        </authorList>
    </citation>
    <scope>IDENTIFICATION</scope>
</reference>
<dbReference type="InterPro" id="IPR042235">
    <property type="entry name" value="ZP-C_dom"/>
</dbReference>
<protein>
    <recommendedName>
        <fullName evidence="4">ZP domain-containing protein</fullName>
    </recommendedName>
</protein>
<evidence type="ECO:0000256" key="1">
    <source>
        <dbReference type="SAM" id="MobiDB-lite"/>
    </source>
</evidence>
<dbReference type="GO" id="GO:0035803">
    <property type="term" value="P:egg coat formation"/>
    <property type="evidence" value="ECO:0007669"/>
    <property type="project" value="TreeGrafter"/>
</dbReference>
<proteinExistence type="predicted"/>
<reference evidence="2 3" key="1">
    <citation type="journal article" date="2011" name="Genome Biol. Evol.">
        <title>Integration of the genetic map and genome assembly of fugu facilitates insights into distinct features of genome evolution in teleosts and mammals.</title>
        <authorList>
            <person name="Kai W."/>
            <person name="Kikuchi K."/>
            <person name="Tohari S."/>
            <person name="Chew A.K."/>
            <person name="Tay A."/>
            <person name="Fujiwara A."/>
            <person name="Hosoya S."/>
            <person name="Suetake H."/>
            <person name="Naruse K."/>
            <person name="Brenner S."/>
            <person name="Suzuki Y."/>
            <person name="Venkatesh B."/>
        </authorList>
    </citation>
    <scope>NUCLEOTIDE SEQUENCE [LARGE SCALE GENOMIC DNA]</scope>
</reference>
<dbReference type="InParanoid" id="A0A3B5KEN8"/>
<dbReference type="OMA" id="VIMNKGC"/>
<dbReference type="Gene3D" id="2.60.40.4100">
    <property type="entry name" value="Zona pellucida, ZP-C domain"/>
    <property type="match status" value="1"/>
</dbReference>
<dbReference type="PANTHER" id="PTHR11576:SF18">
    <property type="entry name" value="ZONA PELLUCIDA PROTEIN C"/>
    <property type="match status" value="1"/>
</dbReference>
<dbReference type="GO" id="GO:2000344">
    <property type="term" value="P:positive regulation of acrosome reaction"/>
    <property type="evidence" value="ECO:0007669"/>
    <property type="project" value="TreeGrafter"/>
</dbReference>
<keyword evidence="3" id="KW-1185">Reference proteome</keyword>
<reference evidence="2" key="2">
    <citation type="submission" date="2025-08" db="UniProtKB">
        <authorList>
            <consortium name="Ensembl"/>
        </authorList>
    </citation>
    <scope>IDENTIFICATION</scope>
</reference>
<sequence length="426" mass="46525">MLSVLVEKRAGHVVLTADALQLGDNCYSNQDLPNQHAFIYGVDECGTARVVSGFDAFRLSAQIQHCCSSITASWTGQAESIIYERGQLIHFQISAKTGPEQQLFIQSCFISASEECATLLDSYSAVRFVASKRPDVTNFVLNTSYIIPEPFIHCTVLVSDLGTTPGSKSCNYDVTQWEDLSGAKDVCACCGSRCRGLSLKNAVLTIGPFVVKDVKSPLHPPETSEAFDNDLMQSDSSAALDWVGSEVSGNQFASTPGDVVVVSQNPAAALALWLPGELKEGLEQADDFKEQVESHTLKNDPFGEQDSVQKQESENSNANEFDIFAKLVESPAKIWRAKIDLFGKRSAGEDGLPPEEVPDMDDSEALSERQVGPAIRSKLRFSKGTDGSQTLSYEEEVLRKSDDEGDCAMKKRGRRGLRSVFLDLIR</sequence>
<dbReference type="Ensembl" id="ENSTRUT00000054977.2">
    <property type="protein sequence ID" value="ENSTRUP00000053841.2"/>
    <property type="gene ID" value="ENSTRUG00000025112.2"/>
</dbReference>